<dbReference type="Proteomes" id="UP000264353">
    <property type="component" value="Chromosome A4"/>
</dbReference>
<proteinExistence type="predicted"/>
<feature type="domain" description="DUF4283" evidence="2">
    <location>
        <begin position="39"/>
        <end position="121"/>
    </location>
</feature>
<feature type="compositionally biased region" description="Basic and acidic residues" evidence="1">
    <location>
        <begin position="219"/>
        <end position="228"/>
    </location>
</feature>
<dbReference type="InterPro" id="IPR025558">
    <property type="entry name" value="DUF4283"/>
</dbReference>
<gene>
    <name evidence="3" type="ORF">BRARA_D02378</name>
</gene>
<feature type="compositionally biased region" description="Polar residues" evidence="1">
    <location>
        <begin position="511"/>
        <end position="520"/>
    </location>
</feature>
<feature type="region of interest" description="Disordered" evidence="1">
    <location>
        <begin position="219"/>
        <end position="326"/>
    </location>
</feature>
<feature type="compositionally biased region" description="Basic and acidic residues" evidence="1">
    <location>
        <begin position="444"/>
        <end position="453"/>
    </location>
</feature>
<dbReference type="EMBL" id="CM010631">
    <property type="protein sequence ID" value="RID67290.1"/>
    <property type="molecule type" value="Genomic_DNA"/>
</dbReference>
<evidence type="ECO:0000259" key="2">
    <source>
        <dbReference type="Pfam" id="PF14111"/>
    </source>
</evidence>
<sequence length="599" mass="67930">MHRKISSAEKGKAVALEHIPAPRVGRVRVSKPTNQADSQRHTLSLIGRVTNPSVQKVWSLLPFFTDHWKADIPPIGTDLGMGMFKFQFELESDLLTVLDKGPYHYARWMVILQRWEPTISPNFPSMIPFWIKIQGVPIHLWTEEVARGIGSDIGTYETADITEQALRMRVHVNGRLPLIKTSVIEYPNGDEVIATLVYEKLEKHCVHCGRLDHEMRDYDTINKEDRMQPTRSYAGGPRRHSPRREDRYRPYARNDQPRRANYPNSRAADRQNSRNEKQTRDDLPAERRDQSHYRRRDDRSPSRRSVPPRNVHETYSGASHTAIPYGGKSRSGNPACEGMELPPSPPRAALSLEQHNPHRSWSRERRSNCIPQLDLDTARGDVNEVMRQYSSCVDPSESAARKERIMIAEAQGRLEESAALMVRASRARLENATTPTIHSPPSRETPERIPISDRLGHMPSIQTVNTSTRVPIMARLGPLLDEVNISDTELTETLPQVMKRKPGRPPGRKQVNASPAQGTTSKKRQVLQAKPPLNRRKASVEQTKASKTTKGKRKSKNPSKDGTPREAEGTSSENLPIVNMIPPAARRRMDFRVHSKPDP</sequence>
<dbReference type="InterPro" id="IPR040256">
    <property type="entry name" value="At4g02000-like"/>
</dbReference>
<accession>A0A397ZV45</accession>
<evidence type="ECO:0000313" key="3">
    <source>
        <dbReference type="EMBL" id="RID67290.1"/>
    </source>
</evidence>
<feature type="compositionally biased region" description="Basic and acidic residues" evidence="1">
    <location>
        <begin position="267"/>
        <end position="301"/>
    </location>
</feature>
<evidence type="ECO:0000313" key="4">
    <source>
        <dbReference type="Proteomes" id="UP000264353"/>
    </source>
</evidence>
<dbReference type="PANTHER" id="PTHR31286">
    <property type="entry name" value="GLYCINE-RICH CELL WALL STRUCTURAL PROTEIN 1.8-LIKE"/>
    <property type="match status" value="1"/>
</dbReference>
<evidence type="ECO:0000256" key="1">
    <source>
        <dbReference type="SAM" id="MobiDB-lite"/>
    </source>
</evidence>
<feature type="compositionally biased region" description="Basic and acidic residues" evidence="1">
    <location>
        <begin position="587"/>
        <end position="599"/>
    </location>
</feature>
<reference evidence="3 4" key="1">
    <citation type="submission" date="2018-06" db="EMBL/GenBank/DDBJ databases">
        <title>WGS assembly of Brassica rapa FPsc.</title>
        <authorList>
            <person name="Bowman J."/>
            <person name="Kohchi T."/>
            <person name="Yamato K."/>
            <person name="Jenkins J."/>
            <person name="Shu S."/>
            <person name="Ishizaki K."/>
            <person name="Yamaoka S."/>
            <person name="Nishihama R."/>
            <person name="Nakamura Y."/>
            <person name="Berger F."/>
            <person name="Adam C."/>
            <person name="Aki S."/>
            <person name="Althoff F."/>
            <person name="Araki T."/>
            <person name="Arteaga-Vazquez M."/>
            <person name="Balasubrmanian S."/>
            <person name="Bauer D."/>
            <person name="Boehm C."/>
            <person name="Briginshaw L."/>
            <person name="Caballero-Perez J."/>
            <person name="Catarino B."/>
            <person name="Chen F."/>
            <person name="Chiyoda S."/>
            <person name="Chovatia M."/>
            <person name="Davies K."/>
            <person name="Delmans M."/>
            <person name="Demura T."/>
            <person name="Dierschke T."/>
            <person name="Dolan L."/>
            <person name="Dorantes-Acosta A."/>
            <person name="Eklund D."/>
            <person name="Florent S."/>
            <person name="Flores-Sandoval E."/>
            <person name="Fujiyama A."/>
            <person name="Fukuzawa H."/>
            <person name="Galik B."/>
            <person name="Grimanelli D."/>
            <person name="Grimwood J."/>
            <person name="Grossniklaus U."/>
            <person name="Hamada T."/>
            <person name="Haseloff J."/>
            <person name="Hetherington A."/>
            <person name="Higo A."/>
            <person name="Hirakawa Y."/>
            <person name="Hundley H."/>
            <person name="Ikeda Y."/>
            <person name="Inoue K."/>
            <person name="Inoue S."/>
            <person name="Ishida S."/>
            <person name="Jia Q."/>
            <person name="Kakita M."/>
            <person name="Kanazawa T."/>
            <person name="Kawai Y."/>
            <person name="Kawashima T."/>
            <person name="Kennedy M."/>
            <person name="Kinose K."/>
            <person name="Kinoshita T."/>
            <person name="Kohara Y."/>
            <person name="Koide E."/>
            <person name="Komatsu K."/>
            <person name="Kopischke S."/>
            <person name="Kubo M."/>
            <person name="Kyozuka J."/>
            <person name="Lagercrantz U."/>
            <person name="Lin S."/>
            <person name="Lindquist E."/>
            <person name="Lipzen A."/>
            <person name="Lu C."/>
            <person name="Luna E."/>
            <person name="Martienssen R."/>
            <person name="Minamino N."/>
            <person name="Mizutani M."/>
            <person name="Mizutani M."/>
            <person name="Mochizuki N."/>
            <person name="Monte I."/>
            <person name="Mosher R."/>
            <person name="Nagasaki H."/>
            <person name="Nakagami H."/>
            <person name="Naramoto S."/>
            <person name="Nishitani K."/>
            <person name="Ohtani M."/>
            <person name="Okamoto T."/>
            <person name="Okumura M."/>
            <person name="Phillips J."/>
            <person name="Pollak B."/>
            <person name="Reinders A."/>
            <person name="Roevekamp M."/>
            <person name="Sano R."/>
            <person name="Sawa S."/>
            <person name="Schmid M."/>
            <person name="Shirakawa M."/>
            <person name="Solano R."/>
            <person name="Spunde A."/>
            <person name="Suetsugu N."/>
            <person name="Sugano S."/>
            <person name="Sugiyama A."/>
            <person name="Sun R."/>
            <person name="Suzuki Y."/>
            <person name="Takenaka M."/>
            <person name="Takezawa D."/>
            <person name="Tomogane H."/>
            <person name="Tsuzuki M."/>
            <person name="Ueda T."/>
            <person name="Umeda M."/>
            <person name="Ward J."/>
            <person name="Watanabe Y."/>
            <person name="Yazaki K."/>
            <person name="Yokoyama R."/>
            <person name="Yoshitake Y."/>
            <person name="Yotsui I."/>
            <person name="Zachgo S."/>
            <person name="Schmutz J."/>
        </authorList>
    </citation>
    <scope>NUCLEOTIDE SEQUENCE [LARGE SCALE GENOMIC DNA]</scope>
    <source>
        <strain evidence="4">cv. B-3</strain>
    </source>
</reference>
<dbReference type="Pfam" id="PF14111">
    <property type="entry name" value="DUF4283"/>
    <property type="match status" value="1"/>
</dbReference>
<dbReference type="AlphaFoldDB" id="A0A397ZV45"/>
<name>A0A397ZV45_BRACM</name>
<protein>
    <recommendedName>
        <fullName evidence="2">DUF4283 domain-containing protein</fullName>
    </recommendedName>
</protein>
<feature type="region of interest" description="Disordered" evidence="1">
    <location>
        <begin position="491"/>
        <end position="599"/>
    </location>
</feature>
<organism evidence="3 4">
    <name type="scientific">Brassica campestris</name>
    <name type="common">Field mustard</name>
    <dbReference type="NCBI Taxonomy" id="3711"/>
    <lineage>
        <taxon>Eukaryota</taxon>
        <taxon>Viridiplantae</taxon>
        <taxon>Streptophyta</taxon>
        <taxon>Embryophyta</taxon>
        <taxon>Tracheophyta</taxon>
        <taxon>Spermatophyta</taxon>
        <taxon>Magnoliopsida</taxon>
        <taxon>eudicotyledons</taxon>
        <taxon>Gunneridae</taxon>
        <taxon>Pentapetalae</taxon>
        <taxon>rosids</taxon>
        <taxon>malvids</taxon>
        <taxon>Brassicales</taxon>
        <taxon>Brassicaceae</taxon>
        <taxon>Brassiceae</taxon>
        <taxon>Brassica</taxon>
    </lineage>
</organism>
<feature type="compositionally biased region" description="Basic residues" evidence="1">
    <location>
        <begin position="547"/>
        <end position="557"/>
    </location>
</feature>
<dbReference type="PANTHER" id="PTHR31286:SF163">
    <property type="entry name" value="ZINC KNUCKLE CX2CX4HX4C DOMAIN-CONTAINING PROTEIN"/>
    <property type="match status" value="1"/>
</dbReference>
<feature type="compositionally biased region" description="Basic and acidic residues" evidence="1">
    <location>
        <begin position="558"/>
        <end position="568"/>
    </location>
</feature>
<feature type="region of interest" description="Disordered" evidence="1">
    <location>
        <begin position="433"/>
        <end position="453"/>
    </location>
</feature>
<feature type="compositionally biased region" description="Basic residues" evidence="1">
    <location>
        <begin position="498"/>
        <end position="507"/>
    </location>
</feature>